<evidence type="ECO:0000256" key="1">
    <source>
        <dbReference type="SAM" id="SignalP"/>
    </source>
</evidence>
<feature type="signal peptide" evidence="1">
    <location>
        <begin position="1"/>
        <end position="28"/>
    </location>
</feature>
<reference evidence="2 3" key="1">
    <citation type="submission" date="2019-03" db="EMBL/GenBank/DDBJ databases">
        <title>Genomic Encyclopedia of Type Strains, Phase III (KMG-III): the genomes of soil and plant-associated and newly described type strains.</title>
        <authorList>
            <person name="Whitman W."/>
        </authorList>
    </citation>
    <scope>NUCLEOTIDE SEQUENCE [LARGE SCALE GENOMIC DNA]</scope>
    <source>
        <strain evidence="2 3">CECT 8283</strain>
    </source>
</reference>
<proteinExistence type="predicted"/>
<keyword evidence="1" id="KW-0732">Signal</keyword>
<keyword evidence="3" id="KW-1185">Reference proteome</keyword>
<sequence>MKAYNKIKFLVFFLLTSLLSLGIESTHAQNSEGTLMVDLKPFVSDIKLKKKVLKQLESGALEWGVSGNQFVTTLTNKRFINFDIPYMTRYGTSKEIKLKPGKYTITCVGFKYKGGLSIQKVLKKAAFFNIDELTFEVIEGKTTTLEILPKIEKNSSLVMKVFSPDLFVTVTEDNEVKAEQKLISIRHENSINWEDYNGPLKFEKEVE</sequence>
<dbReference type="RefSeq" id="WP_133534746.1">
    <property type="nucleotide sequence ID" value="NZ_SNYH01000001.1"/>
</dbReference>
<name>A0A4R6TME0_9FLAO</name>
<evidence type="ECO:0000313" key="2">
    <source>
        <dbReference type="EMBL" id="TDQ30230.1"/>
    </source>
</evidence>
<accession>A0A4R6TME0</accession>
<dbReference type="OrthoDB" id="5984032at2"/>
<dbReference type="EMBL" id="SNYH01000001">
    <property type="protein sequence ID" value="TDQ30230.1"/>
    <property type="molecule type" value="Genomic_DNA"/>
</dbReference>
<evidence type="ECO:0000313" key="3">
    <source>
        <dbReference type="Proteomes" id="UP000295390"/>
    </source>
</evidence>
<protein>
    <submittedName>
        <fullName evidence="2">Uncharacterized protein</fullName>
    </submittedName>
</protein>
<dbReference type="Proteomes" id="UP000295390">
    <property type="component" value="Unassembled WGS sequence"/>
</dbReference>
<feature type="chain" id="PRO_5020972133" evidence="1">
    <location>
        <begin position="29"/>
        <end position="207"/>
    </location>
</feature>
<organism evidence="2 3">
    <name type="scientific">Tenacibaculum caenipelagi</name>
    <dbReference type="NCBI Taxonomy" id="1325435"/>
    <lineage>
        <taxon>Bacteria</taxon>
        <taxon>Pseudomonadati</taxon>
        <taxon>Bacteroidota</taxon>
        <taxon>Flavobacteriia</taxon>
        <taxon>Flavobacteriales</taxon>
        <taxon>Flavobacteriaceae</taxon>
        <taxon>Tenacibaculum</taxon>
    </lineage>
</organism>
<comment type="caution">
    <text evidence="2">The sequence shown here is derived from an EMBL/GenBank/DDBJ whole genome shotgun (WGS) entry which is preliminary data.</text>
</comment>
<gene>
    <name evidence="2" type="ORF">DFQ07_0570</name>
</gene>
<dbReference type="AlphaFoldDB" id="A0A4R6TME0"/>